<proteinExistence type="predicted"/>
<gene>
    <name evidence="1" type="ORF">FHW18_003753</name>
</gene>
<sequence>MTKRIRIYNAFAESQNARQDRTHVLAFIRHAMKPARYSREPDRYEPLRALLNQALEFAGLAVSQAGVLQHVDAVQTLPEAIFRARELRADFKGATSIQTFLGSAEPNY</sequence>
<dbReference type="AlphaFoldDB" id="A0A7Y9LNA4"/>
<comment type="caution">
    <text evidence="1">The sequence shown here is derived from an EMBL/GenBank/DDBJ whole genome shotgun (WGS) entry which is preliminary data.</text>
</comment>
<evidence type="ECO:0000313" key="1">
    <source>
        <dbReference type="EMBL" id="NYE84482.1"/>
    </source>
</evidence>
<accession>A0A7Y9LNA4</accession>
<keyword evidence="2" id="KW-1185">Reference proteome</keyword>
<reference evidence="1 2" key="1">
    <citation type="submission" date="2020-07" db="EMBL/GenBank/DDBJ databases">
        <title>Genomic Encyclopedia of Type Strains, Phase IV (KMG-V): Genome sequencing to study the core and pangenomes of soil and plant-associated prokaryotes.</title>
        <authorList>
            <person name="Whitman W."/>
        </authorList>
    </citation>
    <scope>NUCLEOTIDE SEQUENCE [LARGE SCALE GENOMIC DNA]</scope>
    <source>
        <strain evidence="1 2">SAS40</strain>
    </source>
</reference>
<dbReference type="RefSeq" id="WP_218863287.1">
    <property type="nucleotide sequence ID" value="NZ_JACBYR010000001.1"/>
</dbReference>
<dbReference type="Proteomes" id="UP000542125">
    <property type="component" value="Unassembled WGS sequence"/>
</dbReference>
<organism evidence="1 2">
    <name type="scientific">Pigmentiphaga litoralis</name>
    <dbReference type="NCBI Taxonomy" id="516702"/>
    <lineage>
        <taxon>Bacteria</taxon>
        <taxon>Pseudomonadati</taxon>
        <taxon>Pseudomonadota</taxon>
        <taxon>Betaproteobacteria</taxon>
        <taxon>Burkholderiales</taxon>
        <taxon>Alcaligenaceae</taxon>
        <taxon>Pigmentiphaga</taxon>
    </lineage>
</organism>
<protein>
    <submittedName>
        <fullName evidence="1">Uncharacterized protein</fullName>
    </submittedName>
</protein>
<evidence type="ECO:0000313" key="2">
    <source>
        <dbReference type="Proteomes" id="UP000542125"/>
    </source>
</evidence>
<name>A0A7Y9LNA4_9BURK</name>
<dbReference type="EMBL" id="JACBYR010000001">
    <property type="protein sequence ID" value="NYE84482.1"/>
    <property type="molecule type" value="Genomic_DNA"/>
</dbReference>